<dbReference type="Gene3D" id="1.10.1200.10">
    <property type="entry name" value="ACP-like"/>
    <property type="match status" value="1"/>
</dbReference>
<dbReference type="InterPro" id="IPR000873">
    <property type="entry name" value="AMP-dep_synth/lig_dom"/>
</dbReference>
<dbReference type="InterPro" id="IPR045851">
    <property type="entry name" value="AMP-bd_C_sf"/>
</dbReference>
<dbReference type="Gene3D" id="3.40.50.980">
    <property type="match status" value="2"/>
</dbReference>
<dbReference type="EMBL" id="QUSW01000015">
    <property type="protein sequence ID" value="RQP21170.1"/>
    <property type="molecule type" value="Genomic_DNA"/>
</dbReference>
<evidence type="ECO:0000256" key="1">
    <source>
        <dbReference type="ARBA" id="ARBA00001957"/>
    </source>
</evidence>
<proteinExistence type="inferred from homology"/>
<accession>A0A3N7HGQ3</accession>
<dbReference type="CDD" id="cd19544">
    <property type="entry name" value="E-C_NRPS"/>
    <property type="match status" value="2"/>
</dbReference>
<dbReference type="InterPro" id="IPR020845">
    <property type="entry name" value="AMP-binding_CS"/>
</dbReference>
<dbReference type="Gene3D" id="3.30.559.30">
    <property type="entry name" value="Nonribosomal peptide synthetase, condensation domain"/>
    <property type="match status" value="2"/>
</dbReference>
<evidence type="ECO:0000256" key="2">
    <source>
        <dbReference type="ARBA" id="ARBA00006432"/>
    </source>
</evidence>
<organism evidence="6 7">
    <name type="scientific">Piscinibacter terrae</name>
    <dbReference type="NCBI Taxonomy" id="2496871"/>
    <lineage>
        <taxon>Bacteria</taxon>
        <taxon>Pseudomonadati</taxon>
        <taxon>Pseudomonadota</taxon>
        <taxon>Betaproteobacteria</taxon>
        <taxon>Burkholderiales</taxon>
        <taxon>Sphaerotilaceae</taxon>
        <taxon>Piscinibacter</taxon>
    </lineage>
</organism>
<dbReference type="Gene3D" id="3.30.559.10">
    <property type="entry name" value="Chloramphenicol acetyltransferase-like domain"/>
    <property type="match status" value="2"/>
</dbReference>
<dbReference type="InterPro" id="IPR010071">
    <property type="entry name" value="AA_adenyl_dom"/>
</dbReference>
<evidence type="ECO:0000313" key="7">
    <source>
        <dbReference type="Proteomes" id="UP000267464"/>
    </source>
</evidence>
<dbReference type="SUPFAM" id="SSF56801">
    <property type="entry name" value="Acetyl-CoA synthetase-like"/>
    <property type="match status" value="2"/>
</dbReference>
<comment type="similarity">
    <text evidence="2">Belongs to the ATP-dependent AMP-binding enzyme family.</text>
</comment>
<sequence>MTPIELLAQLHDRKVSLAVSGGALVLRGKGAALEPSWLDLIGRHKPALIELLESEVDVAALGSVPPNRIPPHCEAITPDMLPLVTLTQAQIDDLVAGIPGGAPTVQDIYPLSPMQEGILFHHLVASGSDPYVLQTTYAVESRPQLDRLLGALQGVIDRHDVLRSSVHWQGLPQPVQVVRRHVSLPFQELVPEDDGLDARERLQRRFGDRRIDLNNAPPMFAAACRDEANSRWLLLLLCHHVAVDRVAMDLIQREVLAFLAGTAPLLPSPTPYRQHVAQTRRGSSRQEQEAFFRWMLADVEEPTAPFGMVDLQDGGAVGEALVDLPPDLSARLRESAQASGASVASLFHLAWARVLGSLSGKGDVVFGTVLLGRMQGGEDAGRGVGLFVNTLPLRVRLGVRVSDGLKDVHGTLAQLMRHEHAPLTLALRCSGVQPPTPLFSTLLNYRHGASSGKAEPAWNGIEVLASDGRTNYPLILSVDDREEGFALTVQAAADVDAGRVCGYMHEALEQLAKALQGAPDTPVHRIQVLPAAEREQLLVQWNATEADYPRQACLHELFEAQAGRTPDALALDDGRCALSYALLNARANRLAHHLKALGAGPDTRVALCVQRDADMVVGMLGVLKAGAAYVPLDPRYPVQRLAHILADSTPMAVLTQSEVWSELGDALTPSLAGRPVIRLDTESLPAADHNPGHEAGPGHLAYVIYTSGSTGQPKGVAIEHRNAVNFIHWARQSFSAAELSQTLWSTSLNFDLAVYECFAPLAVGGCVHLVGNALELVSRPRAVTLINTVPSALDALLQAQAVPDSVHTVNLAGEPLKQALVQRVFEQTKVRRVCNLYGPSETTTYSTWVSMAREEGFKPHIGKPVANTRVYLLDAQGQPVPQGVIGELYIAGDGVARGYLNQPQLTSERFVADPHGPAGQKMYRTGDLGRTLGDGNIEFLGRNDHQVKIRGFRIELGEIEARLTQCEGVREAVVLAREDSPGDKRLVAYVVGEQADSQVLREQLGAQLPEYMVPQAIVRLDALPLTPNGKVDRKALPAPDGSAYVERGYEAPVGEVEATLARIWAEVLQLERVGRHDNFFELGGHSLLAVSVMERMREAGLVADVRRLFTSPTIATMGASMGDEASDAPVPPNLIPADCRAITPQMLPLVQLSEAQVDRIVASIPGGAANVQDIYPLAPLQEGILFHHLMNSEGDPYLLQAAYGFEQRSMLDAYIDALRQVVKRHDVLRSSVFWEGLSEPVQVVWRHAELAVQEVQADAGVQDVAAWLQERHDPKRHRLDVREAPLIRLTVAQDAKNGRWVLLLMLHHLVGDHAALEAVHEEIESLLQAQAPLAQPRPYREFVARARGSVPRQEHEAFFTQMLADVDEPTVPLGLSDVHGDGTRVEESSQWLDSALAQQLRQGARRLGASAASLFHLAWARVLASLSGRDDVVFGTVLFGRMQGAHGGRGVGLFINTLPLRVKLQGQVGDGVKALHETLAQLMRHEHAPLSLAQRCSGVQPPAPLFSALLNYRHSATRTTDNRPSRGMHMLAMHERTNYPLILSVDDLGEGFALTVQAVAGADAGLVCACMRTALEQLAKALADSPDSPVNELDVLPASERERQLVEWNATETEYPRHAGVHELFEAQAHHSPKTVAVVDLQGEVSY</sequence>
<feature type="non-terminal residue" evidence="6">
    <location>
        <position position="1647"/>
    </location>
</feature>
<dbReference type="GO" id="GO:0003824">
    <property type="term" value="F:catalytic activity"/>
    <property type="evidence" value="ECO:0007669"/>
    <property type="project" value="InterPro"/>
</dbReference>
<gene>
    <name evidence="6" type="ORF">DZC73_29270</name>
</gene>
<dbReference type="GO" id="GO:0044550">
    <property type="term" value="P:secondary metabolite biosynthetic process"/>
    <property type="evidence" value="ECO:0007669"/>
    <property type="project" value="UniProtKB-ARBA"/>
</dbReference>
<dbReference type="InterPro" id="IPR044894">
    <property type="entry name" value="TubC_N_sf"/>
</dbReference>
<dbReference type="Pfam" id="PF00501">
    <property type="entry name" value="AMP-binding"/>
    <property type="match status" value="1"/>
</dbReference>
<dbReference type="PROSITE" id="PS50075">
    <property type="entry name" value="CARRIER"/>
    <property type="match status" value="1"/>
</dbReference>
<dbReference type="GO" id="GO:0043041">
    <property type="term" value="P:amino acid activation for nonribosomal peptide biosynthetic process"/>
    <property type="evidence" value="ECO:0007669"/>
    <property type="project" value="TreeGrafter"/>
</dbReference>
<dbReference type="Gene3D" id="2.30.38.10">
    <property type="entry name" value="Luciferase, Domain 3"/>
    <property type="match status" value="1"/>
</dbReference>
<evidence type="ECO:0000256" key="3">
    <source>
        <dbReference type="ARBA" id="ARBA00022450"/>
    </source>
</evidence>
<evidence type="ECO:0000259" key="5">
    <source>
        <dbReference type="PROSITE" id="PS50075"/>
    </source>
</evidence>
<dbReference type="InterPro" id="IPR025110">
    <property type="entry name" value="AMP-bd_C"/>
</dbReference>
<dbReference type="FunFam" id="2.30.38.10:FF:000001">
    <property type="entry name" value="Non-ribosomal peptide synthetase PvdI"/>
    <property type="match status" value="1"/>
</dbReference>
<dbReference type="PANTHER" id="PTHR45527:SF1">
    <property type="entry name" value="FATTY ACID SYNTHASE"/>
    <property type="match status" value="1"/>
</dbReference>
<dbReference type="FunFam" id="3.40.50.980:FF:000001">
    <property type="entry name" value="Non-ribosomal peptide synthetase"/>
    <property type="match status" value="1"/>
</dbReference>
<dbReference type="Pfam" id="PF00668">
    <property type="entry name" value="Condensation"/>
    <property type="match status" value="2"/>
</dbReference>
<dbReference type="Gene3D" id="1.10.10.1830">
    <property type="entry name" value="Non-ribosomal peptide synthase, adenylation domain"/>
    <property type="match status" value="1"/>
</dbReference>
<dbReference type="PANTHER" id="PTHR45527">
    <property type="entry name" value="NONRIBOSOMAL PEPTIDE SYNTHETASE"/>
    <property type="match status" value="1"/>
</dbReference>
<dbReference type="FunFam" id="3.30.300.30:FF:000010">
    <property type="entry name" value="Enterobactin synthetase component F"/>
    <property type="match status" value="1"/>
</dbReference>
<dbReference type="InterPro" id="IPR001242">
    <property type="entry name" value="Condensation_dom"/>
</dbReference>
<dbReference type="SUPFAM" id="SSF47336">
    <property type="entry name" value="ACP-like"/>
    <property type="match status" value="1"/>
</dbReference>
<dbReference type="Pfam" id="PF00550">
    <property type="entry name" value="PP-binding"/>
    <property type="match status" value="1"/>
</dbReference>
<dbReference type="Proteomes" id="UP000267464">
    <property type="component" value="Unassembled WGS sequence"/>
</dbReference>
<keyword evidence="3" id="KW-0596">Phosphopantetheine</keyword>
<dbReference type="FunFam" id="1.10.1200.10:FF:000005">
    <property type="entry name" value="Nonribosomal peptide synthetase 1"/>
    <property type="match status" value="1"/>
</dbReference>
<keyword evidence="7" id="KW-1185">Reference proteome</keyword>
<dbReference type="GO" id="GO:0031177">
    <property type="term" value="F:phosphopantetheine binding"/>
    <property type="evidence" value="ECO:0007669"/>
    <property type="project" value="TreeGrafter"/>
</dbReference>
<dbReference type="SUPFAM" id="SSF52777">
    <property type="entry name" value="CoA-dependent acyltransferases"/>
    <property type="match status" value="4"/>
</dbReference>
<comment type="caution">
    <text evidence="6">The sequence shown here is derived from an EMBL/GenBank/DDBJ whole genome shotgun (WGS) entry which is preliminary data.</text>
</comment>
<reference evidence="6 7" key="1">
    <citation type="submission" date="2018-08" db="EMBL/GenBank/DDBJ databases">
        <authorList>
            <person name="Khan S.A."/>
            <person name="Jeon C.O."/>
            <person name="Chun B.H."/>
            <person name="Jeong S.E."/>
        </authorList>
    </citation>
    <scope>NUCLEOTIDE SEQUENCE [LARGE SCALE GENOMIC DNA]</scope>
    <source>
        <strain evidence="6 7">S-16</strain>
    </source>
</reference>
<evidence type="ECO:0000256" key="4">
    <source>
        <dbReference type="ARBA" id="ARBA00022553"/>
    </source>
</evidence>
<feature type="domain" description="Carrier" evidence="5">
    <location>
        <begin position="1051"/>
        <end position="1125"/>
    </location>
</feature>
<dbReference type="InterPro" id="IPR023213">
    <property type="entry name" value="CAT-like_dom_sf"/>
</dbReference>
<dbReference type="Pfam" id="PF13193">
    <property type="entry name" value="AMP-binding_C"/>
    <property type="match status" value="1"/>
</dbReference>
<name>A0A3N7HGQ3_9BURK</name>
<dbReference type="NCBIfam" id="TIGR01733">
    <property type="entry name" value="AA-adenyl-dom"/>
    <property type="match status" value="1"/>
</dbReference>
<dbReference type="InterPro" id="IPR009081">
    <property type="entry name" value="PP-bd_ACP"/>
</dbReference>
<protein>
    <submittedName>
        <fullName evidence="6">Amino acid adenylation domain-containing protein</fullName>
    </submittedName>
</protein>
<dbReference type="FunFam" id="3.40.50.12780:FF:000012">
    <property type="entry name" value="Non-ribosomal peptide synthetase"/>
    <property type="match status" value="1"/>
</dbReference>
<keyword evidence="4" id="KW-0597">Phosphoprotein</keyword>
<evidence type="ECO:0000313" key="6">
    <source>
        <dbReference type="EMBL" id="RQP21170.1"/>
    </source>
</evidence>
<dbReference type="PROSITE" id="PS00455">
    <property type="entry name" value="AMP_BINDING"/>
    <property type="match status" value="1"/>
</dbReference>
<reference evidence="6 7" key="2">
    <citation type="submission" date="2018-12" db="EMBL/GenBank/DDBJ databases">
        <title>Rhizobacter gummiphilus sp. nov., a rubber-degrading bacterium isolated from the soil of a botanical garden in Japan.</title>
        <authorList>
            <person name="Shunsuke S.S."/>
        </authorList>
    </citation>
    <scope>NUCLEOTIDE SEQUENCE [LARGE SCALE GENOMIC DNA]</scope>
    <source>
        <strain evidence="6 7">S-16</strain>
    </source>
</reference>
<dbReference type="InterPro" id="IPR036736">
    <property type="entry name" value="ACP-like_sf"/>
</dbReference>
<dbReference type="GO" id="GO:0005737">
    <property type="term" value="C:cytoplasm"/>
    <property type="evidence" value="ECO:0007669"/>
    <property type="project" value="TreeGrafter"/>
</dbReference>
<comment type="cofactor">
    <cofactor evidence="1">
        <name>pantetheine 4'-phosphate</name>
        <dbReference type="ChEBI" id="CHEBI:47942"/>
    </cofactor>
</comment>
<dbReference type="Gene3D" id="3.30.300.30">
    <property type="match status" value="1"/>
</dbReference>